<dbReference type="PANTHER" id="PTHR47255">
    <property type="entry name" value="GATA TRANSCRIPTION FACTOR 22-RELATED"/>
    <property type="match status" value="1"/>
</dbReference>
<dbReference type="GO" id="GO:0006355">
    <property type="term" value="P:regulation of DNA-templated transcription"/>
    <property type="evidence" value="ECO:0007669"/>
    <property type="project" value="InterPro"/>
</dbReference>
<evidence type="ECO:0000256" key="6">
    <source>
        <dbReference type="ARBA" id="ARBA00023125"/>
    </source>
</evidence>
<dbReference type="PROSITE" id="PS50114">
    <property type="entry name" value="GATA_ZN_FINGER_2"/>
    <property type="match status" value="1"/>
</dbReference>
<dbReference type="GO" id="GO:0005634">
    <property type="term" value="C:nucleus"/>
    <property type="evidence" value="ECO:0007669"/>
    <property type="project" value="UniProtKB-SubCell"/>
</dbReference>
<dbReference type="Pfam" id="PF00320">
    <property type="entry name" value="GATA"/>
    <property type="match status" value="1"/>
</dbReference>
<evidence type="ECO:0000256" key="5">
    <source>
        <dbReference type="ARBA" id="ARBA00023015"/>
    </source>
</evidence>
<dbReference type="GeneID" id="107423988"/>
<dbReference type="SUPFAM" id="SSF57716">
    <property type="entry name" value="Glucocorticoid receptor-like (DNA-binding domain)"/>
    <property type="match status" value="1"/>
</dbReference>
<dbReference type="PROSITE" id="PS00344">
    <property type="entry name" value="GATA_ZN_FINGER_1"/>
    <property type="match status" value="1"/>
</dbReference>
<feature type="domain" description="GATA-type" evidence="11">
    <location>
        <begin position="182"/>
        <end position="214"/>
    </location>
</feature>
<dbReference type="AlphaFoldDB" id="A0A6P4AKE2"/>
<dbReference type="FunCoup" id="A0A6P4AKE2">
    <property type="interactions" value="676"/>
</dbReference>
<dbReference type="InterPro" id="IPR013088">
    <property type="entry name" value="Znf_NHR/GATA"/>
</dbReference>
<dbReference type="RefSeq" id="XP_015889150.1">
    <property type="nucleotide sequence ID" value="XM_016033664.4"/>
</dbReference>
<evidence type="ECO:0000256" key="1">
    <source>
        <dbReference type="ARBA" id="ARBA00004123"/>
    </source>
</evidence>
<evidence type="ECO:0000256" key="9">
    <source>
        <dbReference type="ARBA" id="ARBA00024019"/>
    </source>
</evidence>
<keyword evidence="6" id="KW-0238">DNA-binding</keyword>
<sequence>MAPTYHNLPPSPLHEDDHHHHHLFHLQLAQSSSCNLSLSSPFFTNPRPHHQPEFCYTESQPFQLHDQLEADKTFPCAGGSCDQYPEAESQESHKNIWKNNDDIANENESEMNSNSAKWMPSEMRMIRKTMNNNPNHASTDSPLDITLKVNDDDHKKHPLSPIGTESSCNIYSSNNYNGNTIRVCADCNTTKTPLWRSGPRGPKSLCNACGIRQRKARRAMAAAAAAANGTVVSVEKAACMKSISKRSGQNKVKADKKSRNMGCAPPQFKKRCKQILSNCPVPNNKLGRNKKKLCFEDLAISISQNSAFQRVFPQDEKEAAILLMALSYGLVHG</sequence>
<dbReference type="InterPro" id="IPR052138">
    <property type="entry name" value="GATA_ZnFinger_Domain"/>
</dbReference>
<dbReference type="InParanoid" id="A0A6P4AKE2"/>
<protein>
    <submittedName>
        <fullName evidence="13">GATA transcription factor 21 isoform X1</fullName>
    </submittedName>
</protein>
<dbReference type="KEGG" id="zju:107423988"/>
<keyword evidence="3 10" id="KW-0863">Zinc-finger</keyword>
<evidence type="ECO:0000256" key="2">
    <source>
        <dbReference type="ARBA" id="ARBA00022723"/>
    </source>
</evidence>
<dbReference type="GO" id="GO:0000976">
    <property type="term" value="F:transcription cis-regulatory region binding"/>
    <property type="evidence" value="ECO:0007669"/>
    <property type="project" value="UniProtKB-ARBA"/>
</dbReference>
<gene>
    <name evidence="13" type="primary">LOC107423988</name>
</gene>
<proteinExistence type="inferred from homology"/>
<dbReference type="CDD" id="cd00202">
    <property type="entry name" value="ZnF_GATA"/>
    <property type="match status" value="1"/>
</dbReference>
<comment type="similarity">
    <text evidence="9">Belongs to the type IV zinc-finger family. Class B subfamily.</text>
</comment>
<evidence type="ECO:0000313" key="13">
    <source>
        <dbReference type="RefSeq" id="XP_015889150.1"/>
    </source>
</evidence>
<evidence type="ECO:0000313" key="12">
    <source>
        <dbReference type="Proteomes" id="UP001652623"/>
    </source>
</evidence>
<keyword evidence="8" id="KW-0539">Nucleus</keyword>
<evidence type="ECO:0000256" key="4">
    <source>
        <dbReference type="ARBA" id="ARBA00022833"/>
    </source>
</evidence>
<dbReference type="FunFam" id="3.30.50.10:FF:000055">
    <property type="entry name" value="GATA transcription factor 21"/>
    <property type="match status" value="1"/>
</dbReference>
<evidence type="ECO:0000256" key="7">
    <source>
        <dbReference type="ARBA" id="ARBA00023163"/>
    </source>
</evidence>
<keyword evidence="12" id="KW-1185">Reference proteome</keyword>
<evidence type="ECO:0000256" key="8">
    <source>
        <dbReference type="ARBA" id="ARBA00023242"/>
    </source>
</evidence>
<dbReference type="PANTHER" id="PTHR47255:SF4">
    <property type="entry name" value="GATA ZINC FINGER DOMAIN-CONTAINING PROTEIN 12"/>
    <property type="match status" value="1"/>
</dbReference>
<dbReference type="GO" id="GO:0008270">
    <property type="term" value="F:zinc ion binding"/>
    <property type="evidence" value="ECO:0007669"/>
    <property type="project" value="UniProtKB-KW"/>
</dbReference>
<dbReference type="SMART" id="SM00401">
    <property type="entry name" value="ZnF_GATA"/>
    <property type="match status" value="1"/>
</dbReference>
<name>A0A6P4AKE2_ZIZJJ</name>
<keyword evidence="4" id="KW-0862">Zinc</keyword>
<evidence type="ECO:0000256" key="10">
    <source>
        <dbReference type="PROSITE-ProRule" id="PRU00094"/>
    </source>
</evidence>
<evidence type="ECO:0000256" key="3">
    <source>
        <dbReference type="ARBA" id="ARBA00022771"/>
    </source>
</evidence>
<comment type="subcellular location">
    <subcellularLocation>
        <location evidence="1">Nucleus</location>
    </subcellularLocation>
</comment>
<dbReference type="InterPro" id="IPR000679">
    <property type="entry name" value="Znf_GATA"/>
</dbReference>
<dbReference type="Proteomes" id="UP001652623">
    <property type="component" value="Chromosome 7"/>
</dbReference>
<organism evidence="12 13">
    <name type="scientific">Ziziphus jujuba</name>
    <name type="common">Chinese jujube</name>
    <name type="synonym">Ziziphus sativa</name>
    <dbReference type="NCBI Taxonomy" id="326968"/>
    <lineage>
        <taxon>Eukaryota</taxon>
        <taxon>Viridiplantae</taxon>
        <taxon>Streptophyta</taxon>
        <taxon>Embryophyta</taxon>
        <taxon>Tracheophyta</taxon>
        <taxon>Spermatophyta</taxon>
        <taxon>Magnoliopsida</taxon>
        <taxon>eudicotyledons</taxon>
        <taxon>Gunneridae</taxon>
        <taxon>Pentapetalae</taxon>
        <taxon>rosids</taxon>
        <taxon>fabids</taxon>
        <taxon>Rosales</taxon>
        <taxon>Rhamnaceae</taxon>
        <taxon>Paliureae</taxon>
        <taxon>Ziziphus</taxon>
    </lineage>
</organism>
<dbReference type="Gene3D" id="3.30.50.10">
    <property type="entry name" value="Erythroid Transcription Factor GATA-1, subunit A"/>
    <property type="match status" value="1"/>
</dbReference>
<keyword evidence="7" id="KW-0804">Transcription</keyword>
<accession>A0A6P4AKE2</accession>
<reference evidence="13" key="1">
    <citation type="submission" date="2025-08" db="UniProtKB">
        <authorList>
            <consortium name="RefSeq"/>
        </authorList>
    </citation>
    <scope>IDENTIFICATION</scope>
    <source>
        <tissue evidence="13">Seedling</tissue>
    </source>
</reference>
<keyword evidence="5" id="KW-0805">Transcription regulation</keyword>
<evidence type="ECO:0000259" key="11">
    <source>
        <dbReference type="PROSITE" id="PS50114"/>
    </source>
</evidence>
<keyword evidence="2" id="KW-0479">Metal-binding</keyword>